<dbReference type="SMART" id="SM00754">
    <property type="entry name" value="CHRD"/>
    <property type="match status" value="1"/>
</dbReference>
<accession>A0A396S404</accession>
<organism evidence="3 4">
    <name type="scientific">Sphingomonas gilva</name>
    <dbReference type="NCBI Taxonomy" id="2305907"/>
    <lineage>
        <taxon>Bacteria</taxon>
        <taxon>Pseudomonadati</taxon>
        <taxon>Pseudomonadota</taxon>
        <taxon>Alphaproteobacteria</taxon>
        <taxon>Sphingomonadales</taxon>
        <taxon>Sphingomonadaceae</taxon>
        <taxon>Sphingomonas</taxon>
    </lineage>
</organism>
<feature type="chain" id="PRO_5017456805" evidence="1">
    <location>
        <begin position="28"/>
        <end position="148"/>
    </location>
</feature>
<keyword evidence="1" id="KW-0732">Signal</keyword>
<dbReference type="OrthoDB" id="571052at2"/>
<keyword evidence="4" id="KW-1185">Reference proteome</keyword>
<comment type="caution">
    <text evidence="3">The sequence shown here is derived from an EMBL/GenBank/DDBJ whole genome shotgun (WGS) entry which is preliminary data.</text>
</comment>
<dbReference type="Proteomes" id="UP000266693">
    <property type="component" value="Unassembled WGS sequence"/>
</dbReference>
<dbReference type="EMBL" id="QWLV01000002">
    <property type="protein sequence ID" value="RHW18145.1"/>
    <property type="molecule type" value="Genomic_DNA"/>
</dbReference>
<dbReference type="AlphaFoldDB" id="A0A396S404"/>
<feature type="signal peptide" evidence="1">
    <location>
        <begin position="1"/>
        <end position="27"/>
    </location>
</feature>
<dbReference type="RefSeq" id="WP_118863335.1">
    <property type="nucleotide sequence ID" value="NZ_QWLV01000002.1"/>
</dbReference>
<dbReference type="InterPro" id="IPR010895">
    <property type="entry name" value="CHRD"/>
</dbReference>
<proteinExistence type="predicted"/>
<gene>
    <name evidence="3" type="ORF">D1610_06580</name>
</gene>
<evidence type="ECO:0000313" key="3">
    <source>
        <dbReference type="EMBL" id="RHW18145.1"/>
    </source>
</evidence>
<protein>
    <submittedName>
        <fullName evidence="3">CHRD domain-containing protein</fullName>
    </submittedName>
</protein>
<reference evidence="3 4" key="1">
    <citation type="submission" date="2018-08" db="EMBL/GenBank/DDBJ databases">
        <title>The multiple taxonomic identification of Sphingomonas gilva.</title>
        <authorList>
            <person name="Zhu D."/>
            <person name="Zheng S."/>
        </authorList>
    </citation>
    <scope>NUCLEOTIDE SEQUENCE [LARGE SCALE GENOMIC DNA]</scope>
    <source>
        <strain evidence="3 4">ZDH117</strain>
    </source>
</reference>
<name>A0A396S404_9SPHN</name>
<feature type="domain" description="CHRD" evidence="2">
    <location>
        <begin position="30"/>
        <end position="146"/>
    </location>
</feature>
<evidence type="ECO:0000256" key="1">
    <source>
        <dbReference type="SAM" id="SignalP"/>
    </source>
</evidence>
<evidence type="ECO:0000259" key="2">
    <source>
        <dbReference type="SMART" id="SM00754"/>
    </source>
</evidence>
<dbReference type="PROSITE" id="PS51257">
    <property type="entry name" value="PROKAR_LIPOPROTEIN"/>
    <property type="match status" value="1"/>
</dbReference>
<evidence type="ECO:0000313" key="4">
    <source>
        <dbReference type="Proteomes" id="UP000266693"/>
    </source>
</evidence>
<dbReference type="Pfam" id="PF07452">
    <property type="entry name" value="CHRD"/>
    <property type="match status" value="1"/>
</dbReference>
<sequence>MTRLPLAALATAAVLAGLSACATVAGAVGKSWSTALVGNQEVPGPGDPDGTGTAKVTADATTDTVCVDIGVRAISRPTAAHIHRGRRGEAGPPVLTLPAPVNGAAKQCLRVEKALAAAIIADPAGYYVNIHTADYPAGAIRGQLAAGR</sequence>